<accession>A0ABQ1YIZ6</accession>
<dbReference type="Proteomes" id="UP000600214">
    <property type="component" value="Unassembled WGS sequence"/>
</dbReference>
<proteinExistence type="predicted"/>
<name>A0ABQ1YIZ6_9BACT</name>
<reference evidence="3" key="1">
    <citation type="journal article" date="2019" name="Int. J. Syst. Evol. Microbiol.">
        <title>The Global Catalogue of Microorganisms (GCM) 10K type strain sequencing project: providing services to taxonomists for standard genome sequencing and annotation.</title>
        <authorList>
            <consortium name="The Broad Institute Genomics Platform"/>
            <consortium name="The Broad Institute Genome Sequencing Center for Infectious Disease"/>
            <person name="Wu L."/>
            <person name="Ma J."/>
        </authorList>
    </citation>
    <scope>NUCLEOTIDE SEQUENCE [LARGE SCALE GENOMIC DNA]</scope>
    <source>
        <strain evidence="3">CGMCC 1.15288</strain>
    </source>
</reference>
<dbReference type="RefSeq" id="WP_188929731.1">
    <property type="nucleotide sequence ID" value="NZ_BMIA01000001.1"/>
</dbReference>
<dbReference type="InterPro" id="IPR008030">
    <property type="entry name" value="NmrA-like"/>
</dbReference>
<dbReference type="SUPFAM" id="SSF51735">
    <property type="entry name" value="NAD(P)-binding Rossmann-fold domains"/>
    <property type="match status" value="1"/>
</dbReference>
<dbReference type="Gene3D" id="3.40.50.720">
    <property type="entry name" value="NAD(P)-binding Rossmann-like Domain"/>
    <property type="match status" value="1"/>
</dbReference>
<organism evidence="2 3">
    <name type="scientific">Dyadobacter endophyticus</name>
    <dbReference type="NCBI Taxonomy" id="1749036"/>
    <lineage>
        <taxon>Bacteria</taxon>
        <taxon>Pseudomonadati</taxon>
        <taxon>Bacteroidota</taxon>
        <taxon>Cytophagia</taxon>
        <taxon>Cytophagales</taxon>
        <taxon>Spirosomataceae</taxon>
        <taxon>Dyadobacter</taxon>
    </lineage>
</organism>
<dbReference type="EMBL" id="BMIA01000001">
    <property type="protein sequence ID" value="GGH27076.1"/>
    <property type="molecule type" value="Genomic_DNA"/>
</dbReference>
<feature type="domain" description="NmrA-like" evidence="1">
    <location>
        <begin position="5"/>
        <end position="258"/>
    </location>
</feature>
<dbReference type="Gene3D" id="3.90.25.10">
    <property type="entry name" value="UDP-galactose 4-epimerase, domain 1"/>
    <property type="match status" value="1"/>
</dbReference>
<evidence type="ECO:0000313" key="3">
    <source>
        <dbReference type="Proteomes" id="UP000600214"/>
    </source>
</evidence>
<dbReference type="PANTHER" id="PTHR43162">
    <property type="match status" value="1"/>
</dbReference>
<dbReference type="InterPro" id="IPR036291">
    <property type="entry name" value="NAD(P)-bd_dom_sf"/>
</dbReference>
<comment type="caution">
    <text evidence="2">The sequence shown here is derived from an EMBL/GenBank/DDBJ whole genome shotgun (WGS) entry which is preliminary data.</text>
</comment>
<gene>
    <name evidence="2" type="ORF">GCM10007423_12530</name>
</gene>
<protein>
    <submittedName>
        <fullName evidence="2">Nucleoside-diphosphate sugar epimerase</fullName>
    </submittedName>
</protein>
<dbReference type="PANTHER" id="PTHR43162:SF1">
    <property type="entry name" value="PRESTALK A DIFFERENTIATION PROTEIN A"/>
    <property type="match status" value="1"/>
</dbReference>
<sequence length="290" mass="31280">MAHIILGASGRVGSAAVDRLLERGAAVKGIVRHEEKAQALKSRGADAAVADALNLPALKAALRDGETLFALTPETGREENVLGETNDVLTNYHAALASSGVRKVVGLSSMGAQHREGTGNLVMSYMLEHALDGLVLTRIFIRPAYYFSNWLGYLESAEESGVLPTFFPVDFKIPMLSPDDVGHFAAEIMLNDDRDMTIYELSGPASLSSADVAKGFSEVLGKEIKAQQIPRGQWEETLRSIGFSPDGIRNFIEMTEAVITGRSQAEGNGTISAQVDTTLLEYLEKVVKRV</sequence>
<dbReference type="InterPro" id="IPR051604">
    <property type="entry name" value="Ergot_Alk_Oxidoreductase"/>
</dbReference>
<dbReference type="Pfam" id="PF05368">
    <property type="entry name" value="NmrA"/>
    <property type="match status" value="1"/>
</dbReference>
<evidence type="ECO:0000259" key="1">
    <source>
        <dbReference type="Pfam" id="PF05368"/>
    </source>
</evidence>
<keyword evidence="3" id="KW-1185">Reference proteome</keyword>
<evidence type="ECO:0000313" key="2">
    <source>
        <dbReference type="EMBL" id="GGH27076.1"/>
    </source>
</evidence>